<organism evidence="1 2">
    <name type="scientific">Bauhinia variegata</name>
    <name type="common">Purple orchid tree</name>
    <name type="synonym">Phanera variegata</name>
    <dbReference type="NCBI Taxonomy" id="167791"/>
    <lineage>
        <taxon>Eukaryota</taxon>
        <taxon>Viridiplantae</taxon>
        <taxon>Streptophyta</taxon>
        <taxon>Embryophyta</taxon>
        <taxon>Tracheophyta</taxon>
        <taxon>Spermatophyta</taxon>
        <taxon>Magnoliopsida</taxon>
        <taxon>eudicotyledons</taxon>
        <taxon>Gunneridae</taxon>
        <taxon>Pentapetalae</taxon>
        <taxon>rosids</taxon>
        <taxon>fabids</taxon>
        <taxon>Fabales</taxon>
        <taxon>Fabaceae</taxon>
        <taxon>Cercidoideae</taxon>
        <taxon>Cercideae</taxon>
        <taxon>Bauhiniinae</taxon>
        <taxon>Bauhinia</taxon>
    </lineage>
</organism>
<evidence type="ECO:0000313" key="2">
    <source>
        <dbReference type="Proteomes" id="UP000828941"/>
    </source>
</evidence>
<dbReference type="Proteomes" id="UP000828941">
    <property type="component" value="Chromosome 13"/>
</dbReference>
<reference evidence="1 2" key="1">
    <citation type="journal article" date="2022" name="DNA Res.">
        <title>Chromosomal-level genome assembly of the orchid tree Bauhinia variegata (Leguminosae; Cercidoideae) supports the allotetraploid origin hypothesis of Bauhinia.</title>
        <authorList>
            <person name="Zhong Y."/>
            <person name="Chen Y."/>
            <person name="Zheng D."/>
            <person name="Pang J."/>
            <person name="Liu Y."/>
            <person name="Luo S."/>
            <person name="Meng S."/>
            <person name="Qian L."/>
            <person name="Wei D."/>
            <person name="Dai S."/>
            <person name="Zhou R."/>
        </authorList>
    </citation>
    <scope>NUCLEOTIDE SEQUENCE [LARGE SCALE GENOMIC DNA]</scope>
    <source>
        <strain evidence="1">BV-YZ2020</strain>
    </source>
</reference>
<gene>
    <name evidence="1" type="ORF">L6164_034503</name>
</gene>
<dbReference type="EMBL" id="CM039438">
    <property type="protein sequence ID" value="KAI4301202.1"/>
    <property type="molecule type" value="Genomic_DNA"/>
</dbReference>
<name>A0ACB9KV43_BAUVA</name>
<protein>
    <submittedName>
        <fullName evidence="1">Uncharacterized protein</fullName>
    </submittedName>
</protein>
<evidence type="ECO:0000313" key="1">
    <source>
        <dbReference type="EMBL" id="KAI4301202.1"/>
    </source>
</evidence>
<proteinExistence type="predicted"/>
<comment type="caution">
    <text evidence="1">The sequence shown here is derived from an EMBL/GenBank/DDBJ whole genome shotgun (WGS) entry which is preliminary data.</text>
</comment>
<keyword evidence="2" id="KW-1185">Reference proteome</keyword>
<accession>A0ACB9KV43</accession>
<sequence>MNVVMLELVLGKPNVFQINALTRSLLDQHFVGWNEGLKELPFKEEIAEISEDWWPGIGDYYHHSLKFIIHIIKSSSVAQLFFKIFSHIILQGFKYLGFTISAPSVILGPRMRNGRIVFEHIM</sequence>